<comment type="caution">
    <text evidence="2">The sequence shown here is derived from an EMBL/GenBank/DDBJ whole genome shotgun (WGS) entry which is preliminary data.</text>
</comment>
<evidence type="ECO:0000256" key="1">
    <source>
        <dbReference type="SAM" id="MobiDB-lite"/>
    </source>
</evidence>
<dbReference type="EMBL" id="BAAATA010000010">
    <property type="protein sequence ID" value="GAA2485919.1"/>
    <property type="molecule type" value="Genomic_DNA"/>
</dbReference>
<evidence type="ECO:0000313" key="3">
    <source>
        <dbReference type="Proteomes" id="UP001501358"/>
    </source>
</evidence>
<sequence>MRITARTTAGSTAGTTAGTTAGNAAACLIGVGMLAANLAAAPAASAAQAAQAALTTQAAPAAPTTSGTGAADRLQAGDRTPVRTAEKGYALFCTGRSGDVSVVVDLYQNSAFGTHASLSVEAPDGEYGGGYGPEETAVFDGGAVSASVPVRRLDGSGEPAGSATVTGTYEEAGRPERVREVIEDPAGHFVITRGTNTPLDAAASVEVLGRTVPLTCPTAFAFDLTVLRVNTTGG</sequence>
<feature type="region of interest" description="Disordered" evidence="1">
    <location>
        <begin position="60"/>
        <end position="80"/>
    </location>
</feature>
<keyword evidence="3" id="KW-1185">Reference proteome</keyword>
<proteinExistence type="predicted"/>
<dbReference type="Proteomes" id="UP001501358">
    <property type="component" value="Unassembled WGS sequence"/>
</dbReference>
<evidence type="ECO:0000313" key="2">
    <source>
        <dbReference type="EMBL" id="GAA2485919.1"/>
    </source>
</evidence>
<name>A0ABP5YRZ2_9ACTN</name>
<organism evidence="2 3">
    <name type="scientific">Streptomyces thermolineatus</name>
    <dbReference type="NCBI Taxonomy" id="44033"/>
    <lineage>
        <taxon>Bacteria</taxon>
        <taxon>Bacillati</taxon>
        <taxon>Actinomycetota</taxon>
        <taxon>Actinomycetes</taxon>
        <taxon>Kitasatosporales</taxon>
        <taxon>Streptomycetaceae</taxon>
        <taxon>Streptomyces</taxon>
    </lineage>
</organism>
<protein>
    <recommendedName>
        <fullName evidence="4">Secreted protein</fullName>
    </recommendedName>
</protein>
<evidence type="ECO:0008006" key="4">
    <source>
        <dbReference type="Google" id="ProtNLM"/>
    </source>
</evidence>
<dbReference type="RefSeq" id="WP_344383104.1">
    <property type="nucleotide sequence ID" value="NZ_BAAATA010000010.1"/>
</dbReference>
<reference evidence="3" key="1">
    <citation type="journal article" date="2019" name="Int. J. Syst. Evol. Microbiol.">
        <title>The Global Catalogue of Microorganisms (GCM) 10K type strain sequencing project: providing services to taxonomists for standard genome sequencing and annotation.</title>
        <authorList>
            <consortium name="The Broad Institute Genomics Platform"/>
            <consortium name="The Broad Institute Genome Sequencing Center for Infectious Disease"/>
            <person name="Wu L."/>
            <person name="Ma J."/>
        </authorList>
    </citation>
    <scope>NUCLEOTIDE SEQUENCE [LARGE SCALE GENOMIC DNA]</scope>
    <source>
        <strain evidence="3">JCM 6307</strain>
    </source>
</reference>
<gene>
    <name evidence="2" type="ORF">GCM10010406_22630</name>
</gene>
<feature type="compositionally biased region" description="Low complexity" evidence="1">
    <location>
        <begin position="60"/>
        <end position="71"/>
    </location>
</feature>
<accession>A0ABP5YRZ2</accession>